<proteinExistence type="predicted"/>
<gene>
    <name evidence="2" type="ORF">HINF_LOCUS3946</name>
    <name evidence="1" type="ORF">HINF_LOCUS49862</name>
</gene>
<evidence type="ECO:0000313" key="1">
    <source>
        <dbReference type="EMBL" id="CAI9962217.1"/>
    </source>
</evidence>
<dbReference type="EMBL" id="CAXDID020000007">
    <property type="protein sequence ID" value="CAL5976698.1"/>
    <property type="molecule type" value="Genomic_DNA"/>
</dbReference>
<reference evidence="1" key="1">
    <citation type="submission" date="2023-06" db="EMBL/GenBank/DDBJ databases">
        <authorList>
            <person name="Kurt Z."/>
        </authorList>
    </citation>
    <scope>NUCLEOTIDE SEQUENCE</scope>
</reference>
<comment type="caution">
    <text evidence="1">The sequence shown here is derived from an EMBL/GenBank/DDBJ whole genome shotgun (WGS) entry which is preliminary data.</text>
</comment>
<evidence type="ECO:0000313" key="2">
    <source>
        <dbReference type="EMBL" id="CAL5976698.1"/>
    </source>
</evidence>
<organism evidence="1">
    <name type="scientific">Hexamita inflata</name>
    <dbReference type="NCBI Taxonomy" id="28002"/>
    <lineage>
        <taxon>Eukaryota</taxon>
        <taxon>Metamonada</taxon>
        <taxon>Diplomonadida</taxon>
        <taxon>Hexamitidae</taxon>
        <taxon>Hexamitinae</taxon>
        <taxon>Hexamita</taxon>
    </lineage>
</organism>
<protein>
    <submittedName>
        <fullName evidence="2">Hypothetical_protein</fullName>
    </submittedName>
</protein>
<dbReference type="AlphaFoldDB" id="A0AA86URQ0"/>
<sequence length="108" mass="12910">MSAKPLNNDQYVHFSPLLNPLKYTTMKNIDKGYIKCRYKMQTWEKMSSVIFMHNQSKKEEIAYIKNMPKYDREENMRSSRTKLAQIKPETLTKKSNLKTTEIDIEKEQ</sequence>
<name>A0AA86URQ0_9EUKA</name>
<keyword evidence="3" id="KW-1185">Reference proteome</keyword>
<dbReference type="EMBL" id="CATOUU010000952">
    <property type="protein sequence ID" value="CAI9962217.1"/>
    <property type="molecule type" value="Genomic_DNA"/>
</dbReference>
<evidence type="ECO:0000313" key="3">
    <source>
        <dbReference type="Proteomes" id="UP001642409"/>
    </source>
</evidence>
<accession>A0AA86URQ0</accession>
<reference evidence="2 3" key="2">
    <citation type="submission" date="2024-07" db="EMBL/GenBank/DDBJ databases">
        <authorList>
            <person name="Akdeniz Z."/>
        </authorList>
    </citation>
    <scope>NUCLEOTIDE SEQUENCE [LARGE SCALE GENOMIC DNA]</scope>
</reference>
<dbReference type="Proteomes" id="UP001642409">
    <property type="component" value="Unassembled WGS sequence"/>
</dbReference>